<evidence type="ECO:0000256" key="3">
    <source>
        <dbReference type="RuleBase" id="RU003850"/>
    </source>
</evidence>
<keyword evidence="1 3" id="KW-0378">Hydrolase</keyword>
<comment type="caution">
    <text evidence="4">The sequence shown here is derived from an EMBL/GenBank/DDBJ whole genome shotgun (WGS) entry which is preliminary data.</text>
</comment>
<dbReference type="Pfam" id="PF00547">
    <property type="entry name" value="Urease_gamma"/>
    <property type="match status" value="1"/>
</dbReference>
<protein>
    <recommendedName>
        <fullName evidence="3">Urease subunit gamma</fullName>
        <ecNumber evidence="3">3.5.1.5</ecNumber>
    </recommendedName>
</protein>
<dbReference type="GO" id="GO:0009039">
    <property type="term" value="F:urease activity"/>
    <property type="evidence" value="ECO:0007669"/>
    <property type="project" value="UniProtKB-EC"/>
</dbReference>
<evidence type="ECO:0000256" key="2">
    <source>
        <dbReference type="ARBA" id="ARBA00047778"/>
    </source>
</evidence>
<comment type="subcellular location">
    <subcellularLocation>
        <location evidence="3">Cytoplasm</location>
    </subcellularLocation>
</comment>
<sequence>MNLTIKEQERLLIFNVAEVARRRWKRGVKLNYVEASAIICDELLERARAGTCSLADLAEAGSMIITEEDVMEGTAALMPLIQLEVLLPDGNKLLSIQDPVRLERRGEAIPMEQLVSMHD</sequence>
<dbReference type="SUPFAM" id="SSF54111">
    <property type="entry name" value="Urease, gamma-subunit"/>
    <property type="match status" value="1"/>
</dbReference>
<comment type="catalytic activity">
    <reaction evidence="2 3">
        <text>urea + 2 H2O + H(+) = hydrogencarbonate + 2 NH4(+)</text>
        <dbReference type="Rhea" id="RHEA:20557"/>
        <dbReference type="ChEBI" id="CHEBI:15377"/>
        <dbReference type="ChEBI" id="CHEBI:15378"/>
        <dbReference type="ChEBI" id="CHEBI:16199"/>
        <dbReference type="ChEBI" id="CHEBI:17544"/>
        <dbReference type="ChEBI" id="CHEBI:28938"/>
        <dbReference type="EC" id="3.5.1.5"/>
    </reaction>
</comment>
<dbReference type="NCBIfam" id="TIGR00193">
    <property type="entry name" value="urease_gam"/>
    <property type="match status" value="1"/>
</dbReference>
<dbReference type="InterPro" id="IPR002026">
    <property type="entry name" value="Urease_gamma/gamma-beta_su"/>
</dbReference>
<reference evidence="4 5" key="1">
    <citation type="submission" date="2022-06" db="EMBL/GenBank/DDBJ databases">
        <title>Isolation of gut microbiota from human fecal samples.</title>
        <authorList>
            <person name="Pamer E.G."/>
            <person name="Barat B."/>
            <person name="Waligurski E."/>
            <person name="Medina S."/>
            <person name="Paddock L."/>
            <person name="Mostad J."/>
        </authorList>
    </citation>
    <scope>NUCLEOTIDE SEQUENCE [LARGE SCALE GENOMIC DNA]</scope>
    <source>
        <strain evidence="4 5">SL.3.17</strain>
    </source>
</reference>
<dbReference type="PANTHER" id="PTHR33569:SF1">
    <property type="entry name" value="UREASE"/>
    <property type="match status" value="1"/>
</dbReference>
<evidence type="ECO:0000256" key="1">
    <source>
        <dbReference type="ARBA" id="ARBA00022801"/>
    </source>
</evidence>
<dbReference type="RefSeq" id="WP_256130388.1">
    <property type="nucleotide sequence ID" value="NZ_JANFXK010000001.1"/>
</dbReference>
<dbReference type="InterPro" id="IPR050069">
    <property type="entry name" value="Urease_subunit"/>
</dbReference>
<gene>
    <name evidence="4" type="primary">ureA</name>
    <name evidence="4" type="ORF">NE619_00375</name>
</gene>
<accession>A0ABT1RJ28</accession>
<dbReference type="PANTHER" id="PTHR33569">
    <property type="entry name" value="UREASE"/>
    <property type="match status" value="1"/>
</dbReference>
<keyword evidence="5" id="KW-1185">Reference proteome</keyword>
<dbReference type="InterPro" id="IPR036463">
    <property type="entry name" value="Urease_gamma_sf"/>
</dbReference>
<name>A0ABT1RJ28_9FIRM</name>
<organism evidence="4 5">
    <name type="scientific">Anaerovorax odorimutans</name>
    <dbReference type="NCBI Taxonomy" id="109327"/>
    <lineage>
        <taxon>Bacteria</taxon>
        <taxon>Bacillati</taxon>
        <taxon>Bacillota</taxon>
        <taxon>Clostridia</taxon>
        <taxon>Peptostreptococcales</taxon>
        <taxon>Anaerovoracaceae</taxon>
        <taxon>Anaerovorax</taxon>
    </lineage>
</organism>
<evidence type="ECO:0000313" key="4">
    <source>
        <dbReference type="EMBL" id="MCQ4635187.1"/>
    </source>
</evidence>
<dbReference type="Proteomes" id="UP001524502">
    <property type="component" value="Unassembled WGS sequence"/>
</dbReference>
<dbReference type="CDD" id="cd00390">
    <property type="entry name" value="Urease_gamma"/>
    <property type="match status" value="1"/>
</dbReference>
<comment type="similarity">
    <text evidence="3">Belongs to the urease gamma subunit family.</text>
</comment>
<evidence type="ECO:0000313" key="5">
    <source>
        <dbReference type="Proteomes" id="UP001524502"/>
    </source>
</evidence>
<dbReference type="Gene3D" id="3.30.280.10">
    <property type="entry name" value="Urease, gamma-like subunit"/>
    <property type="match status" value="1"/>
</dbReference>
<dbReference type="EMBL" id="JANFXK010000001">
    <property type="protein sequence ID" value="MCQ4635187.1"/>
    <property type="molecule type" value="Genomic_DNA"/>
</dbReference>
<proteinExistence type="inferred from homology"/>
<dbReference type="EC" id="3.5.1.5" evidence="3"/>